<dbReference type="Proteomes" id="UP000010931">
    <property type="component" value="Unassembled WGS sequence"/>
</dbReference>
<sequence>MADGAACAGVAAVGSRASEAATARPT</sequence>
<dbReference type="EMBL" id="AEJB01000410">
    <property type="protein sequence ID" value="ELP65114.1"/>
    <property type="molecule type" value="Genomic_DNA"/>
</dbReference>
<name>L7F1U7_STRT8</name>
<evidence type="ECO:0000313" key="1">
    <source>
        <dbReference type="EMBL" id="ELP65114.1"/>
    </source>
</evidence>
<keyword evidence="2" id="KW-1185">Reference proteome</keyword>
<accession>L7F1U7</accession>
<reference evidence="1 2" key="1">
    <citation type="journal article" date="2011" name="Plasmid">
        <title>Streptomyces turgidiscabies Car8 contains a modular pathogenicity island that shares virulence genes with other actinobacterial plant pathogens.</title>
        <authorList>
            <person name="Huguet-Tapia J.C."/>
            <person name="Badger J.H."/>
            <person name="Loria R."/>
            <person name="Pettis G.S."/>
        </authorList>
    </citation>
    <scope>NUCLEOTIDE SEQUENCE [LARGE SCALE GENOMIC DNA]</scope>
    <source>
        <strain evidence="1 2">Car8</strain>
    </source>
</reference>
<gene>
    <name evidence="1" type="ORF">STRTUCAR8_04074</name>
</gene>
<feature type="non-terminal residue" evidence="1">
    <location>
        <position position="26"/>
    </location>
</feature>
<organism evidence="1 2">
    <name type="scientific">Streptomyces turgidiscabies (strain Car8)</name>
    <dbReference type="NCBI Taxonomy" id="698760"/>
    <lineage>
        <taxon>Bacteria</taxon>
        <taxon>Bacillati</taxon>
        <taxon>Actinomycetota</taxon>
        <taxon>Actinomycetes</taxon>
        <taxon>Kitasatosporales</taxon>
        <taxon>Streptomycetaceae</taxon>
        <taxon>Streptomyces</taxon>
    </lineage>
</organism>
<dbReference type="AlphaFoldDB" id="L7F1U7"/>
<evidence type="ECO:0000313" key="2">
    <source>
        <dbReference type="Proteomes" id="UP000010931"/>
    </source>
</evidence>
<comment type="caution">
    <text evidence="1">The sequence shown here is derived from an EMBL/GenBank/DDBJ whole genome shotgun (WGS) entry which is preliminary data.</text>
</comment>
<protein>
    <submittedName>
        <fullName evidence="1">Uncharacterized protein</fullName>
    </submittedName>
</protein>
<proteinExistence type="predicted"/>